<gene>
    <name evidence="3" type="ORF">LV85_01360</name>
</gene>
<dbReference type="InterPro" id="IPR025164">
    <property type="entry name" value="Toastrack_DUF4097"/>
</dbReference>
<keyword evidence="4" id="KW-1185">Reference proteome</keyword>
<name>A0A2W7R1G1_9BACT</name>
<dbReference type="Proteomes" id="UP000248882">
    <property type="component" value="Unassembled WGS sequence"/>
</dbReference>
<feature type="chain" id="PRO_5016077333" evidence="1">
    <location>
        <begin position="26"/>
        <end position="315"/>
    </location>
</feature>
<dbReference type="PROSITE" id="PS51257">
    <property type="entry name" value="PROKAR_LIPOPROTEIN"/>
    <property type="match status" value="1"/>
</dbReference>
<evidence type="ECO:0000313" key="4">
    <source>
        <dbReference type="Proteomes" id="UP000248882"/>
    </source>
</evidence>
<dbReference type="Pfam" id="PF13349">
    <property type="entry name" value="DUF4097"/>
    <property type="match status" value="1"/>
</dbReference>
<protein>
    <submittedName>
        <fullName evidence="3">Putative adhesin</fullName>
    </submittedName>
</protein>
<dbReference type="PANTHER" id="PTHR34094:SF1">
    <property type="entry name" value="PROTEIN FAM185A"/>
    <property type="match status" value="1"/>
</dbReference>
<dbReference type="OrthoDB" id="835341at2"/>
<evidence type="ECO:0000313" key="3">
    <source>
        <dbReference type="EMBL" id="PZX54021.1"/>
    </source>
</evidence>
<proteinExistence type="predicted"/>
<evidence type="ECO:0000259" key="2">
    <source>
        <dbReference type="Pfam" id="PF13349"/>
    </source>
</evidence>
<evidence type="ECO:0000256" key="1">
    <source>
        <dbReference type="SAM" id="SignalP"/>
    </source>
</evidence>
<dbReference type="AlphaFoldDB" id="A0A2W7R1G1"/>
<accession>A0A2W7R1G1</accession>
<dbReference type="PANTHER" id="PTHR34094">
    <property type="match status" value="1"/>
</dbReference>
<feature type="signal peptide" evidence="1">
    <location>
        <begin position="1"/>
        <end position="25"/>
    </location>
</feature>
<dbReference type="RefSeq" id="WP_111317440.1">
    <property type="nucleotide sequence ID" value="NZ_QKZT01000005.1"/>
</dbReference>
<organism evidence="3 4">
    <name type="scientific">Algoriphagus chordae</name>
    <dbReference type="NCBI Taxonomy" id="237019"/>
    <lineage>
        <taxon>Bacteria</taxon>
        <taxon>Pseudomonadati</taxon>
        <taxon>Bacteroidota</taxon>
        <taxon>Cytophagia</taxon>
        <taxon>Cytophagales</taxon>
        <taxon>Cyclobacteriaceae</taxon>
        <taxon>Algoriphagus</taxon>
    </lineage>
</organism>
<keyword evidence="1" id="KW-0732">Signal</keyword>
<sequence length="315" mass="33309">MKLKQIKFRLLALVMVVLTFASLTSCDTNLELVQTINEEFPDISSIEIDAGFLDVSYQGDENTEVVTLVGSLESNKSGKYQIEYRVEQGELIIELDKKGGGSSNSRGKISLKGPVLMEIDLESSSGNIQVHNLVSNEFEFDGGSGNLELTNVSAKKIDLELSSGNINASDLTGDVEVEISSGNASISNLAGNINAEGSSGKFTFSNIEGKVNSSLNSGNISMAGVQELGKLKVSSGNCNVKNSSFGVQTVLETSSGNISIQTNSNLEDFNFDLKTSSGKLRVGESTSSGSLKIDNGSPYTVSGVASSGNIEIRKM</sequence>
<comment type="caution">
    <text evidence="3">The sequence shown here is derived from an EMBL/GenBank/DDBJ whole genome shotgun (WGS) entry which is preliminary data.</text>
</comment>
<reference evidence="3 4" key="1">
    <citation type="submission" date="2018-06" db="EMBL/GenBank/DDBJ databases">
        <title>Genomic Encyclopedia of Archaeal and Bacterial Type Strains, Phase II (KMG-II): from individual species to whole genera.</title>
        <authorList>
            <person name="Goeker M."/>
        </authorList>
    </citation>
    <scope>NUCLEOTIDE SEQUENCE [LARGE SCALE GENOMIC DNA]</scope>
    <source>
        <strain evidence="3 4">DSM 19830</strain>
    </source>
</reference>
<dbReference type="EMBL" id="QKZT01000005">
    <property type="protein sequence ID" value="PZX54021.1"/>
    <property type="molecule type" value="Genomic_DNA"/>
</dbReference>
<feature type="domain" description="DUF4097" evidence="2">
    <location>
        <begin position="86"/>
        <end position="202"/>
    </location>
</feature>